<dbReference type="GO" id="GO:0004519">
    <property type="term" value="F:endonuclease activity"/>
    <property type="evidence" value="ECO:0007669"/>
    <property type="project" value="UniProtKB-KW"/>
</dbReference>
<organism evidence="3 4">
    <name type="scientific">Endozoicomonas montiporae</name>
    <dbReference type="NCBI Taxonomy" id="1027273"/>
    <lineage>
        <taxon>Bacteria</taxon>
        <taxon>Pseudomonadati</taxon>
        <taxon>Pseudomonadota</taxon>
        <taxon>Gammaproteobacteria</taxon>
        <taxon>Oceanospirillales</taxon>
        <taxon>Endozoicomonadaceae</taxon>
        <taxon>Endozoicomonas</taxon>
    </lineage>
</organism>
<dbReference type="InterPro" id="IPR051916">
    <property type="entry name" value="GPI-anchor_lipid_remodeler"/>
</dbReference>
<name>A0A081N9Q5_9GAMM</name>
<dbReference type="Gene3D" id="3.60.10.10">
    <property type="entry name" value="Endonuclease/exonuclease/phosphatase"/>
    <property type="match status" value="1"/>
</dbReference>
<dbReference type="InterPro" id="IPR005135">
    <property type="entry name" value="Endo/exonuclease/phosphatase"/>
</dbReference>
<gene>
    <name evidence="3" type="ORF">GZ77_00295</name>
</gene>
<comment type="caution">
    <text evidence="3">The sequence shown here is derived from an EMBL/GenBank/DDBJ whole genome shotgun (WGS) entry which is preliminary data.</text>
</comment>
<sequence>MVFWRVVFSVWLTIAVSFSALAGDQREPEHARSEVTNKVYQTDNAPSLRVVTFNMAAGRVGSLAELAKAMVALDADIIGIQEVDNQTLRSGGVDQAKELASLTGFNVEFAKAIDFEGGEYGLAIASRHPIVATDLLPLASGQEEGRVVQMAKVSVPEFEHPVTVFNTHLDTSEDPQLRLQQTRQLNKWTMNQRGIKLLLGDFNDVRQSATYKELKRYWKDTWNNKSNERTWPASNPEIKVDYVFTSPAQQWKVVKASLPAEDVRLKQIRWPEVTDHLPVVVDMILLEQ</sequence>
<keyword evidence="1" id="KW-0732">Signal</keyword>
<keyword evidence="4" id="KW-1185">Reference proteome</keyword>
<feature type="domain" description="Endonuclease/exonuclease/phosphatase" evidence="2">
    <location>
        <begin position="51"/>
        <end position="276"/>
    </location>
</feature>
<keyword evidence="3" id="KW-0540">Nuclease</keyword>
<dbReference type="Pfam" id="PF03372">
    <property type="entry name" value="Exo_endo_phos"/>
    <property type="match status" value="1"/>
</dbReference>
<feature type="signal peptide" evidence="1">
    <location>
        <begin position="1"/>
        <end position="22"/>
    </location>
</feature>
<keyword evidence="3" id="KW-0255">Endonuclease</keyword>
<evidence type="ECO:0000256" key="1">
    <source>
        <dbReference type="SAM" id="SignalP"/>
    </source>
</evidence>
<evidence type="ECO:0000259" key="2">
    <source>
        <dbReference type="Pfam" id="PF03372"/>
    </source>
</evidence>
<dbReference type="RefSeq" id="WP_034873373.1">
    <property type="nucleotide sequence ID" value="NZ_JOKG01000001.1"/>
</dbReference>
<evidence type="ECO:0000313" key="3">
    <source>
        <dbReference type="EMBL" id="KEQ15178.1"/>
    </source>
</evidence>
<dbReference type="Proteomes" id="UP000028006">
    <property type="component" value="Unassembled WGS sequence"/>
</dbReference>
<dbReference type="eggNOG" id="COG3568">
    <property type="taxonomic scope" value="Bacteria"/>
</dbReference>
<dbReference type="AlphaFoldDB" id="A0A081N9Q5"/>
<feature type="chain" id="PRO_5001760724" evidence="1">
    <location>
        <begin position="23"/>
        <end position="288"/>
    </location>
</feature>
<dbReference type="SUPFAM" id="SSF56219">
    <property type="entry name" value="DNase I-like"/>
    <property type="match status" value="1"/>
</dbReference>
<dbReference type="PANTHER" id="PTHR14859">
    <property type="entry name" value="CALCOFLUOR WHITE HYPERSENSITIVE PROTEIN PRECURSOR"/>
    <property type="match status" value="1"/>
</dbReference>
<dbReference type="GO" id="GO:0016020">
    <property type="term" value="C:membrane"/>
    <property type="evidence" value="ECO:0007669"/>
    <property type="project" value="GOC"/>
</dbReference>
<dbReference type="InterPro" id="IPR036691">
    <property type="entry name" value="Endo/exonu/phosph_ase_sf"/>
</dbReference>
<accession>A0A081N9Q5</accession>
<keyword evidence="3" id="KW-0378">Hydrolase</keyword>
<dbReference type="PANTHER" id="PTHR14859:SF15">
    <property type="entry name" value="ENDONUCLEASE_EXONUCLEASE_PHOSPHATASE DOMAIN-CONTAINING PROTEIN"/>
    <property type="match status" value="1"/>
</dbReference>
<dbReference type="GO" id="GO:0006506">
    <property type="term" value="P:GPI anchor biosynthetic process"/>
    <property type="evidence" value="ECO:0007669"/>
    <property type="project" value="TreeGrafter"/>
</dbReference>
<proteinExistence type="predicted"/>
<dbReference type="EMBL" id="JOKG01000001">
    <property type="protein sequence ID" value="KEQ15178.1"/>
    <property type="molecule type" value="Genomic_DNA"/>
</dbReference>
<protein>
    <submittedName>
        <fullName evidence="3">Endonuclease</fullName>
    </submittedName>
</protein>
<reference evidence="3 4" key="1">
    <citation type="submission" date="2014-06" db="EMBL/GenBank/DDBJ databases">
        <title>Whole Genome Sequences of Three Symbiotic Endozoicomonas Bacteria.</title>
        <authorList>
            <person name="Neave M.J."/>
            <person name="Apprill A."/>
            <person name="Voolstra C.R."/>
        </authorList>
    </citation>
    <scope>NUCLEOTIDE SEQUENCE [LARGE SCALE GENOMIC DNA]</scope>
    <source>
        <strain evidence="3 4">LMG 24815</strain>
    </source>
</reference>
<evidence type="ECO:0000313" key="4">
    <source>
        <dbReference type="Proteomes" id="UP000028006"/>
    </source>
</evidence>